<reference evidence="2" key="1">
    <citation type="submission" date="2023-05" db="EMBL/GenBank/DDBJ databases">
        <authorList>
            <person name="Stuckert A."/>
        </authorList>
    </citation>
    <scope>NUCLEOTIDE SEQUENCE</scope>
</reference>
<proteinExistence type="predicted"/>
<dbReference type="Proteomes" id="UP001162483">
    <property type="component" value="Unassembled WGS sequence"/>
</dbReference>
<name>A0ABN9B2C8_9NEOB</name>
<organism evidence="2 3">
    <name type="scientific">Staurois parvus</name>
    <dbReference type="NCBI Taxonomy" id="386267"/>
    <lineage>
        <taxon>Eukaryota</taxon>
        <taxon>Metazoa</taxon>
        <taxon>Chordata</taxon>
        <taxon>Craniata</taxon>
        <taxon>Vertebrata</taxon>
        <taxon>Euteleostomi</taxon>
        <taxon>Amphibia</taxon>
        <taxon>Batrachia</taxon>
        <taxon>Anura</taxon>
        <taxon>Neobatrachia</taxon>
        <taxon>Ranoidea</taxon>
        <taxon>Ranidae</taxon>
        <taxon>Staurois</taxon>
    </lineage>
</organism>
<evidence type="ECO:0000313" key="3">
    <source>
        <dbReference type="Proteomes" id="UP001162483"/>
    </source>
</evidence>
<gene>
    <name evidence="2" type="ORF">SPARVUS_LOCUS2002278</name>
</gene>
<keyword evidence="3" id="KW-1185">Reference proteome</keyword>
<sequence length="71" mass="8174">MRRVEENCHASLLQLAKEVESQTRVIVSHDTIWRTLQRNGMHVCGTKKEASPKVHAQKARLEFARAHVEKV</sequence>
<accession>A0ABN9B2C8</accession>
<evidence type="ECO:0000313" key="2">
    <source>
        <dbReference type="EMBL" id="CAI9541904.1"/>
    </source>
</evidence>
<dbReference type="Pfam" id="PF01498">
    <property type="entry name" value="HTH_Tnp_Tc3_2"/>
    <property type="match status" value="1"/>
</dbReference>
<dbReference type="InterPro" id="IPR002492">
    <property type="entry name" value="Transposase_Tc1-like"/>
</dbReference>
<dbReference type="EMBL" id="CATNWA010002065">
    <property type="protein sequence ID" value="CAI9541904.1"/>
    <property type="molecule type" value="Genomic_DNA"/>
</dbReference>
<evidence type="ECO:0000259" key="1">
    <source>
        <dbReference type="Pfam" id="PF01498"/>
    </source>
</evidence>
<feature type="domain" description="Transposase Tc1-like" evidence="1">
    <location>
        <begin position="1"/>
        <end position="68"/>
    </location>
</feature>
<protein>
    <recommendedName>
        <fullName evidence="1">Transposase Tc1-like domain-containing protein</fullName>
    </recommendedName>
</protein>
<comment type="caution">
    <text evidence="2">The sequence shown here is derived from an EMBL/GenBank/DDBJ whole genome shotgun (WGS) entry which is preliminary data.</text>
</comment>